<dbReference type="FunFam" id="3.80.10.10:FF:001367">
    <property type="entry name" value="Leucine-rich repeat-containing protein 70"/>
    <property type="match status" value="1"/>
</dbReference>
<keyword evidence="1" id="KW-0433">Leucine-rich repeat</keyword>
<evidence type="ECO:0000259" key="6">
    <source>
        <dbReference type="SMART" id="SM00082"/>
    </source>
</evidence>
<reference evidence="7 8" key="1">
    <citation type="journal article" date="2020" name="Nat. Commun.">
        <title>Donkey genomes provide new insights into domestication and selection for coat color.</title>
        <authorList>
            <person name="Wang"/>
            <person name="C."/>
            <person name="Li"/>
            <person name="H."/>
            <person name="Guo"/>
            <person name="Y."/>
            <person name="Huang"/>
            <person name="J."/>
            <person name="Sun"/>
            <person name="Y."/>
            <person name="Min"/>
            <person name="J."/>
            <person name="Wang"/>
            <person name="J."/>
            <person name="Fang"/>
            <person name="X."/>
            <person name="Zhao"/>
            <person name="Z."/>
            <person name="Wang"/>
            <person name="S."/>
            <person name="Zhang"/>
            <person name="Y."/>
            <person name="Liu"/>
            <person name="Q."/>
            <person name="Jiang"/>
            <person name="Q."/>
            <person name="Wang"/>
            <person name="X."/>
            <person name="Guo"/>
            <person name="Y."/>
            <person name="Yang"/>
            <person name="C."/>
            <person name="Wang"/>
            <person name="Y."/>
            <person name="Tian"/>
            <person name="F."/>
            <person name="Zhuang"/>
            <person name="G."/>
            <person name="Fan"/>
            <person name="Y."/>
            <person name="Gao"/>
            <person name="Q."/>
            <person name="Li"/>
            <person name="Y."/>
            <person name="Ju"/>
            <person name="Z."/>
            <person name="Li"/>
            <person name="J."/>
            <person name="Li"/>
            <person name="R."/>
            <person name="Hou"/>
            <person name="M."/>
            <person name="Yang"/>
            <person name="G."/>
            <person name="Liu"/>
            <person name="G."/>
            <person name="Liu"/>
            <person name="W."/>
            <person name="Guo"/>
            <person name="J."/>
            <person name="Pan"/>
            <person name="S."/>
            <person name="Fan"/>
            <person name="G."/>
            <person name="Zhang"/>
            <person name="W."/>
            <person name="Zhang"/>
            <person name="R."/>
            <person name="Yu"/>
            <person name="J."/>
            <person name="Zhang"/>
            <person name="X."/>
            <person name="Yin"/>
            <person name="Q."/>
            <person name="Ji"/>
            <person name="C."/>
            <person name="Jin"/>
            <person name="Y."/>
            <person name="Yue"/>
            <person name="G."/>
            <person name="Liu"/>
            <person name="M."/>
            <person name="Xu"/>
            <person name="J."/>
            <person name="Liu"/>
            <person name="S."/>
            <person name="Jordana"/>
            <person name="J."/>
            <person name="Noce"/>
            <person name="A."/>
            <person name="Amills"/>
            <person name="M."/>
            <person name="Wu"/>
            <person name="D.D."/>
            <person name="Li"/>
            <person name="S."/>
            <person name="Zhou"/>
            <person name="X. and Zhong"/>
            <person name="J."/>
        </authorList>
    </citation>
    <scope>NUCLEOTIDE SEQUENCE [LARGE SCALE GENOMIC DNA]</scope>
</reference>
<dbReference type="InterPro" id="IPR003591">
    <property type="entry name" value="Leu-rich_rpt_typical-subtyp"/>
</dbReference>
<name>A0A9L0JAA6_EQUAS</name>
<dbReference type="GO" id="GO:0060760">
    <property type="term" value="P:positive regulation of response to cytokine stimulus"/>
    <property type="evidence" value="ECO:0007669"/>
    <property type="project" value="Ensembl"/>
</dbReference>
<sequence length="631" mass="71217">MNRKTKNRAMCGLHFSLPCLRLFLLVTCCLVLLLHKEILGCSSVCQLCTGRRVNCRNLGLSSIPKNFPESTVFLYLTGNNISHINESGLTGLHSLVALYLDNSQIVYVYPKAFVQLRHLYFLYLNNNAIKRLDPGIFEGLSNLRNLYLQSNQVSFVPRGVFNDLVSVQYLNLRRNRLTVLGSGTFVGMIALRVLDLSNNKILRISDSGFQHLGNLDSLYLEGNNLTKVPSNTFEVLKSLKRLSLSHNHIEAIHPFAFKGLVNLEYLILKNSRIKNVTRDGFSGINNLKHLILSHNDLENLNSDTFSLLKNLIYLKLDRNRIISIDDDTFENMGASLKILNLSFNNLTDLHPRVLKPLSSLTHLQANSNPWECNCELLGLRDWLASSAITLNIYCQNPPSMRGRALHYIKWTDFTNCVTSSANVSRAWAIKSLHIHHKTTALMMAWHKVTANGKHLENTESVTFWERIRTSPASRFFQESTFGNPLETTAVLPVQIQLTSSVNLNSGKNSALPIDAASVSGKTSLICTQEVEKLNEAFDILLAFFILACVLIIFLIYKVIQFKQKLKAPENSGESRLEYYSFYQSARYNVTTSVCNTSPYSLESPALEQIRLQKQIVPESEAQVILFEHSAL</sequence>
<dbReference type="InterPro" id="IPR032675">
    <property type="entry name" value="LRR_dom_sf"/>
</dbReference>
<dbReference type="Gene3D" id="3.80.10.10">
    <property type="entry name" value="Ribonuclease Inhibitor"/>
    <property type="match status" value="3"/>
</dbReference>
<keyword evidence="4" id="KW-0325">Glycoprotein</keyword>
<keyword evidence="8" id="KW-1185">Reference proteome</keyword>
<evidence type="ECO:0000256" key="5">
    <source>
        <dbReference type="SAM" id="Phobius"/>
    </source>
</evidence>
<evidence type="ECO:0000256" key="2">
    <source>
        <dbReference type="ARBA" id="ARBA00022729"/>
    </source>
</evidence>
<accession>A0A9L0JAA6</accession>
<organism evidence="7 8">
    <name type="scientific">Equus asinus</name>
    <name type="common">Donkey</name>
    <name type="synonym">Equus africanus asinus</name>
    <dbReference type="NCBI Taxonomy" id="9793"/>
    <lineage>
        <taxon>Eukaryota</taxon>
        <taxon>Metazoa</taxon>
        <taxon>Chordata</taxon>
        <taxon>Craniata</taxon>
        <taxon>Vertebrata</taxon>
        <taxon>Euteleostomi</taxon>
        <taxon>Mammalia</taxon>
        <taxon>Eutheria</taxon>
        <taxon>Laurasiatheria</taxon>
        <taxon>Perissodactyla</taxon>
        <taxon>Equidae</taxon>
        <taxon>Equus</taxon>
    </lineage>
</organism>
<dbReference type="InterPro" id="IPR001611">
    <property type="entry name" value="Leu-rich_rpt"/>
</dbReference>
<dbReference type="Proteomes" id="UP000694387">
    <property type="component" value="Chromosome 1"/>
</dbReference>
<keyword evidence="5" id="KW-1133">Transmembrane helix</keyword>
<reference evidence="7" key="2">
    <citation type="submission" date="2025-08" db="UniProtKB">
        <authorList>
            <consortium name="Ensembl"/>
        </authorList>
    </citation>
    <scope>IDENTIFICATION</scope>
</reference>
<dbReference type="SMART" id="SM00369">
    <property type="entry name" value="LRR_TYP"/>
    <property type="match status" value="11"/>
</dbReference>
<dbReference type="GO" id="GO:0005886">
    <property type="term" value="C:plasma membrane"/>
    <property type="evidence" value="ECO:0007669"/>
    <property type="project" value="Ensembl"/>
</dbReference>
<dbReference type="SUPFAM" id="SSF52058">
    <property type="entry name" value="L domain-like"/>
    <property type="match status" value="1"/>
</dbReference>
<evidence type="ECO:0000256" key="1">
    <source>
        <dbReference type="ARBA" id="ARBA00022614"/>
    </source>
</evidence>
<dbReference type="FunFam" id="3.80.10.10:FF:000770">
    <property type="entry name" value="Uncharacterized protein"/>
    <property type="match status" value="1"/>
</dbReference>
<evidence type="ECO:0000313" key="8">
    <source>
        <dbReference type="Proteomes" id="UP000694387"/>
    </source>
</evidence>
<dbReference type="PROSITE" id="PS51450">
    <property type="entry name" value="LRR"/>
    <property type="match status" value="6"/>
</dbReference>
<dbReference type="PANTHER" id="PTHR24366:SF161">
    <property type="entry name" value="TIR DOMAIN-CONTAINING PROTEIN"/>
    <property type="match status" value="1"/>
</dbReference>
<dbReference type="PANTHER" id="PTHR24366">
    <property type="entry name" value="IG(IMMUNOGLOBULIN) AND LRR(LEUCINE RICH REPEAT) DOMAINS"/>
    <property type="match status" value="1"/>
</dbReference>
<proteinExistence type="predicted"/>
<dbReference type="Ensembl" id="ENSEAST00005041010.1">
    <property type="protein sequence ID" value="ENSEASP00005050099.1"/>
    <property type="gene ID" value="ENSEASG00005029893.1"/>
</dbReference>
<feature type="domain" description="LRRCT" evidence="6">
    <location>
        <begin position="368"/>
        <end position="417"/>
    </location>
</feature>
<dbReference type="SMART" id="SM00082">
    <property type="entry name" value="LRRCT"/>
    <property type="match status" value="1"/>
</dbReference>
<dbReference type="InterPro" id="IPR000483">
    <property type="entry name" value="Cys-rich_flank_reg_C"/>
</dbReference>
<keyword evidence="3" id="KW-0677">Repeat</keyword>
<dbReference type="AlphaFoldDB" id="A0A9L0JAA6"/>
<keyword evidence="5" id="KW-0812">Transmembrane</keyword>
<reference evidence="7" key="3">
    <citation type="submission" date="2025-09" db="UniProtKB">
        <authorList>
            <consortium name="Ensembl"/>
        </authorList>
    </citation>
    <scope>IDENTIFICATION</scope>
</reference>
<keyword evidence="5" id="KW-0472">Membrane</keyword>
<dbReference type="Pfam" id="PF00560">
    <property type="entry name" value="LRR_1"/>
    <property type="match status" value="1"/>
</dbReference>
<feature type="transmembrane region" description="Helical" evidence="5">
    <location>
        <begin position="536"/>
        <end position="556"/>
    </location>
</feature>
<evidence type="ECO:0000256" key="4">
    <source>
        <dbReference type="ARBA" id="ARBA00023180"/>
    </source>
</evidence>
<dbReference type="GeneTree" id="ENSGT00940000163637"/>
<evidence type="ECO:0000313" key="7">
    <source>
        <dbReference type="Ensembl" id="ENSEASP00005050099.1"/>
    </source>
</evidence>
<gene>
    <name evidence="7" type="primary">LRRC70</name>
</gene>
<protein>
    <submittedName>
        <fullName evidence="7">Leucine rich repeat containing 70</fullName>
    </submittedName>
</protein>
<evidence type="ECO:0000256" key="3">
    <source>
        <dbReference type="ARBA" id="ARBA00022737"/>
    </source>
</evidence>
<dbReference type="Pfam" id="PF13855">
    <property type="entry name" value="LRR_8"/>
    <property type="match status" value="3"/>
</dbReference>
<keyword evidence="2" id="KW-0732">Signal</keyword>